<evidence type="ECO:0008006" key="3">
    <source>
        <dbReference type="Google" id="ProtNLM"/>
    </source>
</evidence>
<dbReference type="Proteomes" id="UP000031572">
    <property type="component" value="Unassembled WGS sequence"/>
</dbReference>
<dbReference type="InterPro" id="IPR011009">
    <property type="entry name" value="Kinase-like_dom_sf"/>
</dbReference>
<dbReference type="RefSeq" id="WP_040039013.1">
    <property type="nucleotide sequence ID" value="NZ_JWJG01000028.1"/>
</dbReference>
<accession>A0A0C2BPW5</accession>
<dbReference type="OrthoDB" id="9810277at2"/>
<dbReference type="AlphaFoldDB" id="A0A0C2BPW5"/>
<dbReference type="PANTHER" id="PTHR43883">
    <property type="entry name" value="SLR0207 PROTEIN"/>
    <property type="match status" value="1"/>
</dbReference>
<dbReference type="EMBL" id="JWJG01000028">
    <property type="protein sequence ID" value="KIF80101.1"/>
    <property type="molecule type" value="Genomic_DNA"/>
</dbReference>
<keyword evidence="2" id="KW-1185">Reference proteome</keyword>
<comment type="caution">
    <text evidence="1">The sequence shown here is derived from an EMBL/GenBank/DDBJ whole genome shotgun (WGS) entry which is preliminary data.</text>
</comment>
<protein>
    <recommendedName>
        <fullName evidence="3">Aminoglycoside phosphotransferase domain-containing protein</fullName>
    </recommendedName>
</protein>
<gene>
    <name evidence="1" type="ORF">TSA66_03625</name>
</gene>
<dbReference type="STRING" id="709839.TSA66_03625"/>
<evidence type="ECO:0000313" key="2">
    <source>
        <dbReference type="Proteomes" id="UP000031572"/>
    </source>
</evidence>
<organism evidence="1 2">
    <name type="scientific">Noviherbaspirillum autotrophicum</name>
    <dbReference type="NCBI Taxonomy" id="709839"/>
    <lineage>
        <taxon>Bacteria</taxon>
        <taxon>Pseudomonadati</taxon>
        <taxon>Pseudomonadota</taxon>
        <taxon>Betaproteobacteria</taxon>
        <taxon>Burkholderiales</taxon>
        <taxon>Oxalobacteraceae</taxon>
        <taxon>Noviherbaspirillum</taxon>
    </lineage>
</organism>
<proteinExistence type="predicted"/>
<evidence type="ECO:0000313" key="1">
    <source>
        <dbReference type="EMBL" id="KIF80101.1"/>
    </source>
</evidence>
<reference evidence="1 2" key="1">
    <citation type="submission" date="2014-12" db="EMBL/GenBank/DDBJ databases">
        <title>Denitrispirillum autotrophicum gen. nov., sp. nov., Denitrifying, Facultatively Autotrophic Bacteria Isolated from Rice Paddy Soil.</title>
        <authorList>
            <person name="Ishii S."/>
            <person name="Ashida N."/>
            <person name="Ohno H."/>
            <person name="Otsuka S."/>
            <person name="Yokota A."/>
            <person name="Senoo K."/>
        </authorList>
    </citation>
    <scope>NUCLEOTIDE SEQUENCE [LARGE SCALE GENOMIC DNA]</scope>
    <source>
        <strain evidence="1 2">TSA66</strain>
    </source>
</reference>
<sequence>MVSLESKLAFLRQPDSFPEAGVRVETVETHMSWVFLTARHAYKLKKPVRYGLLDFSTVEARRFYCEEELRLNRRLAPDVYLATVALAVNAQGHLALSDQGSIVDWLVKMRRLPAERMLDAMIKADAAHAAHMHKVVALLVRFYGHCAAADIGPAEYRARFARDIALNRAALCDPRYGLPAPRVERICAAQHAWLADRGAWLDARVAADRIVEGHGDLRAEHICLEDVPVIIDCLEFSRDLRLTDTADELAFLALECERLGAVALGDALLSAYRDLSEDASDPGLIHFYQSVRACLRARITISHLNEEQFRHSSKWQLRALAYLDLAERHAQAGDVTPAATR</sequence>
<dbReference type="PANTHER" id="PTHR43883:SF1">
    <property type="entry name" value="GLUCONOKINASE"/>
    <property type="match status" value="1"/>
</dbReference>
<name>A0A0C2BPW5_9BURK</name>
<dbReference type="SUPFAM" id="SSF56112">
    <property type="entry name" value="Protein kinase-like (PK-like)"/>
    <property type="match status" value="1"/>
</dbReference>
<dbReference type="InterPro" id="IPR052732">
    <property type="entry name" value="Cell-binding_unc_protein"/>
</dbReference>